<evidence type="ECO:0008006" key="3">
    <source>
        <dbReference type="Google" id="ProtNLM"/>
    </source>
</evidence>
<evidence type="ECO:0000313" key="2">
    <source>
        <dbReference type="EMBL" id="JAW15474.1"/>
    </source>
</evidence>
<feature type="chain" id="PRO_5013188941" description="Secreted protein" evidence="1">
    <location>
        <begin position="19"/>
        <end position="82"/>
    </location>
</feature>
<sequence>MRCMCLLSLQWPVTVVKGSIAIVRIFEMSFHRKSLGVTKKMFFANVHFVGTKCLKIKKSQIAQLISVRYLRGSHMKVMVKIH</sequence>
<evidence type="ECO:0000256" key="1">
    <source>
        <dbReference type="SAM" id="SignalP"/>
    </source>
</evidence>
<name>A0A224XW87_9HEMI</name>
<feature type="signal peptide" evidence="1">
    <location>
        <begin position="1"/>
        <end position="18"/>
    </location>
</feature>
<reference evidence="2" key="1">
    <citation type="journal article" date="2018" name="PLoS Negl. Trop. Dis.">
        <title>An insight into the salivary gland and fat body transcriptome of Panstrongylus lignarius (Hemiptera: Heteroptera), the main vector of Chagas disease in Peru.</title>
        <authorList>
            <person name="Nevoa J.C."/>
            <person name="Mendes M.T."/>
            <person name="da Silva M.V."/>
            <person name="Soares S.C."/>
            <person name="Oliveira C.J.F."/>
            <person name="Ribeiro J.M.C."/>
        </authorList>
    </citation>
    <scope>NUCLEOTIDE SEQUENCE</scope>
</reference>
<proteinExistence type="predicted"/>
<protein>
    <recommendedName>
        <fullName evidence="3">Secreted protein</fullName>
    </recommendedName>
</protein>
<dbReference type="EMBL" id="GFTR01000952">
    <property type="protein sequence ID" value="JAW15474.1"/>
    <property type="molecule type" value="Transcribed_RNA"/>
</dbReference>
<dbReference type="AlphaFoldDB" id="A0A224XW87"/>
<keyword evidence="1" id="KW-0732">Signal</keyword>
<accession>A0A224XW87</accession>
<organism evidence="2">
    <name type="scientific">Panstrongylus lignarius</name>
    <dbReference type="NCBI Taxonomy" id="156445"/>
    <lineage>
        <taxon>Eukaryota</taxon>
        <taxon>Metazoa</taxon>
        <taxon>Ecdysozoa</taxon>
        <taxon>Arthropoda</taxon>
        <taxon>Hexapoda</taxon>
        <taxon>Insecta</taxon>
        <taxon>Pterygota</taxon>
        <taxon>Neoptera</taxon>
        <taxon>Paraneoptera</taxon>
        <taxon>Hemiptera</taxon>
        <taxon>Heteroptera</taxon>
        <taxon>Panheteroptera</taxon>
        <taxon>Cimicomorpha</taxon>
        <taxon>Reduviidae</taxon>
        <taxon>Triatominae</taxon>
        <taxon>Panstrongylus</taxon>
    </lineage>
</organism>